<protein>
    <recommendedName>
        <fullName evidence="1">N-acetyltransferase domain-containing protein</fullName>
    </recommendedName>
</protein>
<dbReference type="PANTHER" id="PTHR42791">
    <property type="entry name" value="GNAT FAMILY ACETYLTRANSFERASE"/>
    <property type="match status" value="1"/>
</dbReference>
<dbReference type="CDD" id="cd04301">
    <property type="entry name" value="NAT_SF"/>
    <property type="match status" value="1"/>
</dbReference>
<dbReference type="AlphaFoldDB" id="A0AAD7XEY8"/>
<dbReference type="Pfam" id="PF13508">
    <property type="entry name" value="Acetyltransf_7"/>
    <property type="match status" value="1"/>
</dbReference>
<dbReference type="Gene3D" id="3.40.630.30">
    <property type="match status" value="1"/>
</dbReference>
<sequence>MVERRPEFAPLTCQGESTPAQQHIRVAPMRYGEIPRSADSMHRAFLSNPITAYNRVVDTAPFLDVRWKIRQNMTLLDAVIQGRVLSVNQGDALLIYGAPGSNQTSKIYNFFFDILQRFNTDELNARKSEFRVKIQKMVQTAFGEKAKDMYYIHILGTAPEAQGRGYASALVNAVTAMADVEGRDTWLITADATPFYERLGFAVVQEDSLGAENPNWSSKPVSICIMLRTRRHSELST</sequence>
<dbReference type="InterPro" id="IPR000182">
    <property type="entry name" value="GNAT_dom"/>
</dbReference>
<comment type="caution">
    <text evidence="2">The sequence shown here is derived from an EMBL/GenBank/DDBJ whole genome shotgun (WGS) entry which is preliminary data.</text>
</comment>
<keyword evidence="3" id="KW-1185">Reference proteome</keyword>
<accession>A0AAD7XEY8</accession>
<reference evidence="2" key="1">
    <citation type="submission" date="2022-11" db="EMBL/GenBank/DDBJ databases">
        <title>Genome Sequence of Cubamyces cubensis.</title>
        <authorList>
            <person name="Buettner E."/>
        </authorList>
    </citation>
    <scope>NUCLEOTIDE SEQUENCE</scope>
    <source>
        <strain evidence="2">MPL-01</strain>
    </source>
</reference>
<dbReference type="InterPro" id="IPR052523">
    <property type="entry name" value="Trichothecene_AcTrans"/>
</dbReference>
<evidence type="ECO:0000313" key="2">
    <source>
        <dbReference type="EMBL" id="KAJ8496080.1"/>
    </source>
</evidence>
<organism evidence="2 3">
    <name type="scientific">Trametes cubensis</name>
    <dbReference type="NCBI Taxonomy" id="1111947"/>
    <lineage>
        <taxon>Eukaryota</taxon>
        <taxon>Fungi</taxon>
        <taxon>Dikarya</taxon>
        <taxon>Basidiomycota</taxon>
        <taxon>Agaricomycotina</taxon>
        <taxon>Agaricomycetes</taxon>
        <taxon>Polyporales</taxon>
        <taxon>Polyporaceae</taxon>
        <taxon>Trametes</taxon>
    </lineage>
</organism>
<name>A0AAD7XEY8_9APHY</name>
<dbReference type="EMBL" id="JAPEVG010000018">
    <property type="protein sequence ID" value="KAJ8496080.1"/>
    <property type="molecule type" value="Genomic_DNA"/>
</dbReference>
<gene>
    <name evidence="2" type="ORF">ONZ51_g1359</name>
</gene>
<dbReference type="GO" id="GO:0016747">
    <property type="term" value="F:acyltransferase activity, transferring groups other than amino-acyl groups"/>
    <property type="evidence" value="ECO:0007669"/>
    <property type="project" value="InterPro"/>
</dbReference>
<evidence type="ECO:0000313" key="3">
    <source>
        <dbReference type="Proteomes" id="UP001215151"/>
    </source>
</evidence>
<evidence type="ECO:0000259" key="1">
    <source>
        <dbReference type="PROSITE" id="PS51186"/>
    </source>
</evidence>
<feature type="domain" description="N-acetyltransferase" evidence="1">
    <location>
        <begin position="82"/>
        <end position="222"/>
    </location>
</feature>
<dbReference type="PROSITE" id="PS51186">
    <property type="entry name" value="GNAT"/>
    <property type="match status" value="1"/>
</dbReference>
<dbReference type="PANTHER" id="PTHR42791:SF1">
    <property type="entry name" value="N-ACETYLTRANSFERASE DOMAIN-CONTAINING PROTEIN"/>
    <property type="match status" value="1"/>
</dbReference>
<dbReference type="InterPro" id="IPR016181">
    <property type="entry name" value="Acyl_CoA_acyltransferase"/>
</dbReference>
<dbReference type="SUPFAM" id="SSF55729">
    <property type="entry name" value="Acyl-CoA N-acyltransferases (Nat)"/>
    <property type="match status" value="1"/>
</dbReference>
<proteinExistence type="predicted"/>
<dbReference type="Proteomes" id="UP001215151">
    <property type="component" value="Unassembled WGS sequence"/>
</dbReference>